<dbReference type="SUPFAM" id="SSF52413">
    <property type="entry name" value="UDP-glucose/GDP-mannose dehydrogenase C-terminal domain"/>
    <property type="match status" value="1"/>
</dbReference>
<dbReference type="InterPro" id="IPR028359">
    <property type="entry name" value="UDP_ManNAc/GlcNAc_DH"/>
</dbReference>
<evidence type="ECO:0000259" key="6">
    <source>
        <dbReference type="SMART" id="SM00984"/>
    </source>
</evidence>
<dbReference type="AlphaFoldDB" id="A0A1H2Q9V7"/>
<evidence type="ECO:0000256" key="2">
    <source>
        <dbReference type="ARBA" id="ARBA00023002"/>
    </source>
</evidence>
<dbReference type="SUPFAM" id="SSF48179">
    <property type="entry name" value="6-phosphogluconate dehydrogenase C-terminal domain-like"/>
    <property type="match status" value="1"/>
</dbReference>
<sequence length="465" mass="50597">MDQHLAHLTDPDTPIAIIGLGYVGLPLAVEFAKHRPVVGFDINQARIAELKAGRDSTRETTPEDLAAARHLTYSSDLGALCRCRIFIVTVPTPVDDYKRPDLTPLLKASETVGKVLKPGDLVIYESTVYPGCTEDDCAPVLERHSGLRYFGSPSPRPSPARGEGAHLPSPLAGEGPGERGHPTNTFHLGYSPERINPGDRDHRLTTIKKVTSGSTPEIAAIVDALYNEIITADTHPASSIRVAEAAKVIENTQRDLNIALMNELALIFGKLGIDTLEVLEAAGSKWNFLPFRPGLVGGHCIGVDPYYLTHKAVAIGYHPEVILAGRRINDRMGAHVAETVVKLMLKSGIGVCNSRILVLGFAFKENCPDVRNTRVLDIIQALREYNIAVDCYDPWIDPAEAKHEYGLDCLPEPPAEGTYDAVILAVAHRDFIETGATGIRRWAKPKAILYDVKSVLPVQAVDGRL</sequence>
<dbReference type="GO" id="GO:0016616">
    <property type="term" value="F:oxidoreductase activity, acting on the CH-OH group of donors, NAD or NADP as acceptor"/>
    <property type="evidence" value="ECO:0007669"/>
    <property type="project" value="InterPro"/>
</dbReference>
<keyword evidence="3" id="KW-0520">NAD</keyword>
<dbReference type="PANTHER" id="PTHR43491:SF2">
    <property type="entry name" value="UDP-N-ACETYL-D-MANNOSAMINE DEHYDROGENASE"/>
    <property type="match status" value="1"/>
</dbReference>
<accession>A0A1H2Q9V7</accession>
<dbReference type="InterPro" id="IPR014027">
    <property type="entry name" value="UDP-Glc/GDP-Man_DH_C"/>
</dbReference>
<keyword evidence="2" id="KW-0560">Oxidoreductase</keyword>
<dbReference type="GO" id="GO:0016628">
    <property type="term" value="F:oxidoreductase activity, acting on the CH-CH group of donors, NAD or NADP as acceptor"/>
    <property type="evidence" value="ECO:0007669"/>
    <property type="project" value="InterPro"/>
</dbReference>
<dbReference type="RefSeq" id="WP_093027201.1">
    <property type="nucleotide sequence ID" value="NZ_FNNZ01000001.1"/>
</dbReference>
<dbReference type="Pfam" id="PF03721">
    <property type="entry name" value="UDPG_MGDP_dh_N"/>
    <property type="match status" value="1"/>
</dbReference>
<proteinExistence type="inferred from homology"/>
<feature type="region of interest" description="Disordered" evidence="5">
    <location>
        <begin position="148"/>
        <end position="200"/>
    </location>
</feature>
<comment type="similarity">
    <text evidence="1 4">Belongs to the UDP-glucose/GDP-mannose dehydrogenase family.</text>
</comment>
<reference evidence="8" key="1">
    <citation type="submission" date="2016-10" db="EMBL/GenBank/DDBJ databases">
        <authorList>
            <person name="Varghese N."/>
            <person name="Submissions S."/>
        </authorList>
    </citation>
    <scope>NUCLEOTIDE SEQUENCE [LARGE SCALE GENOMIC DNA]</scope>
    <source>
        <strain evidence="8">DSM 217</strain>
    </source>
</reference>
<keyword evidence="8" id="KW-1185">Reference proteome</keyword>
<protein>
    <submittedName>
        <fullName evidence="7">UDP-N-acetyl-D-galactosamine dehydrogenase</fullName>
    </submittedName>
</protein>
<dbReference type="Pfam" id="PF00984">
    <property type="entry name" value="UDPG_MGDP_dh"/>
    <property type="match status" value="1"/>
</dbReference>
<dbReference type="Proteomes" id="UP000198816">
    <property type="component" value="Unassembled WGS sequence"/>
</dbReference>
<dbReference type="Pfam" id="PF03720">
    <property type="entry name" value="UDPG_MGDP_dh_C"/>
    <property type="match status" value="1"/>
</dbReference>
<evidence type="ECO:0000256" key="5">
    <source>
        <dbReference type="SAM" id="MobiDB-lite"/>
    </source>
</evidence>
<evidence type="ECO:0000256" key="4">
    <source>
        <dbReference type="PIRNR" id="PIRNR000124"/>
    </source>
</evidence>
<dbReference type="InterPro" id="IPR036291">
    <property type="entry name" value="NAD(P)-bd_dom_sf"/>
</dbReference>
<dbReference type="STRING" id="1058.SAMN05421783_101181"/>
<dbReference type="Gene3D" id="3.40.50.720">
    <property type="entry name" value="NAD(P)-binding Rossmann-like Domain"/>
    <property type="match status" value="2"/>
</dbReference>
<gene>
    <name evidence="7" type="ORF">SAMN05421783_101181</name>
</gene>
<dbReference type="PIRSF" id="PIRSF000124">
    <property type="entry name" value="UDPglc_GDPman_dh"/>
    <property type="match status" value="1"/>
</dbReference>
<dbReference type="SUPFAM" id="SSF51735">
    <property type="entry name" value="NAD(P)-binding Rossmann-fold domains"/>
    <property type="match status" value="1"/>
</dbReference>
<organism evidence="7 8">
    <name type="scientific">Thiocapsa roseopersicina</name>
    <dbReference type="NCBI Taxonomy" id="1058"/>
    <lineage>
        <taxon>Bacteria</taxon>
        <taxon>Pseudomonadati</taxon>
        <taxon>Pseudomonadota</taxon>
        <taxon>Gammaproteobacteria</taxon>
        <taxon>Chromatiales</taxon>
        <taxon>Chromatiaceae</taxon>
        <taxon>Thiocapsa</taxon>
    </lineage>
</organism>
<dbReference type="InterPro" id="IPR001732">
    <property type="entry name" value="UDP-Glc/GDP-Man_DH_N"/>
</dbReference>
<evidence type="ECO:0000313" key="8">
    <source>
        <dbReference type="Proteomes" id="UP000198816"/>
    </source>
</evidence>
<dbReference type="GO" id="GO:0051287">
    <property type="term" value="F:NAD binding"/>
    <property type="evidence" value="ECO:0007669"/>
    <property type="project" value="InterPro"/>
</dbReference>
<dbReference type="PIRSF" id="PIRSF500136">
    <property type="entry name" value="UDP_ManNAc_DH"/>
    <property type="match status" value="1"/>
</dbReference>
<dbReference type="NCBIfam" id="TIGR03026">
    <property type="entry name" value="NDP-sugDHase"/>
    <property type="match status" value="1"/>
</dbReference>
<name>A0A1H2Q9V7_THIRO</name>
<dbReference type="InterPro" id="IPR014026">
    <property type="entry name" value="UDP-Glc/GDP-Man_DH_dimer"/>
</dbReference>
<dbReference type="GO" id="GO:0000271">
    <property type="term" value="P:polysaccharide biosynthetic process"/>
    <property type="evidence" value="ECO:0007669"/>
    <property type="project" value="InterPro"/>
</dbReference>
<dbReference type="InterPro" id="IPR036220">
    <property type="entry name" value="UDP-Glc/GDP-Man_DH_C_sf"/>
</dbReference>
<evidence type="ECO:0000256" key="1">
    <source>
        <dbReference type="ARBA" id="ARBA00006601"/>
    </source>
</evidence>
<evidence type="ECO:0000256" key="3">
    <source>
        <dbReference type="ARBA" id="ARBA00023027"/>
    </source>
</evidence>
<dbReference type="OrthoDB" id="9803238at2"/>
<dbReference type="PANTHER" id="PTHR43491">
    <property type="entry name" value="UDP-N-ACETYL-D-MANNOSAMINE DEHYDROGENASE"/>
    <property type="match status" value="1"/>
</dbReference>
<evidence type="ECO:0000313" key="7">
    <source>
        <dbReference type="EMBL" id="SDW03875.1"/>
    </source>
</evidence>
<feature type="domain" description="UDP-glucose/GDP-mannose dehydrogenase C-terminal" evidence="6">
    <location>
        <begin position="357"/>
        <end position="458"/>
    </location>
</feature>
<dbReference type="EMBL" id="FNNZ01000001">
    <property type="protein sequence ID" value="SDW03875.1"/>
    <property type="molecule type" value="Genomic_DNA"/>
</dbReference>
<dbReference type="SMART" id="SM00984">
    <property type="entry name" value="UDPG_MGDP_dh_C"/>
    <property type="match status" value="1"/>
</dbReference>
<dbReference type="InterPro" id="IPR017476">
    <property type="entry name" value="UDP-Glc/GDP-Man"/>
</dbReference>
<dbReference type="InterPro" id="IPR008927">
    <property type="entry name" value="6-PGluconate_DH-like_C_sf"/>
</dbReference>